<accession>A0A399ES74</accession>
<keyword evidence="6" id="KW-0378">Hydrolase</keyword>
<dbReference type="PANTHER" id="PTHR43335">
    <property type="entry name" value="ABC TRANSPORTER, ATP-BINDING PROTEIN"/>
    <property type="match status" value="1"/>
</dbReference>
<keyword evidence="3" id="KW-0547">Nucleotide-binding</keyword>
<organism evidence="6 7">
    <name type="scientific">Calidithermus roseus</name>
    <dbReference type="NCBI Taxonomy" id="1644118"/>
    <lineage>
        <taxon>Bacteria</taxon>
        <taxon>Thermotogati</taxon>
        <taxon>Deinococcota</taxon>
        <taxon>Deinococci</taxon>
        <taxon>Thermales</taxon>
        <taxon>Thermaceae</taxon>
        <taxon>Calidithermus</taxon>
    </lineage>
</organism>
<sequence length="313" mass="34103">MRPGHILLGVATAFVETRSPSLEAIGLGKRYGRKPVLEGVSFAVAPGEVYALAGPNGSGKTTLIRILTGLAFPTSGTVRMLSHDLYEGGWAARKALGAVVEAPAAFYPHLTGRQNLEMQAYLSGLANSELRIREVLTRLELLAVADQRVGTYSLGQRQRLGLAAAILHKPRVLILDEPTSGLDPQGITRVHEILAELAWEGTAVLLSTHHLREVSAYADKVGILGGGRLLEEVRLDAKGERYRLRVDNPSMVASFLKSVPGVENVELRTLDVVFEGSPNDALAAVVKEGYQVRFLEPDYFDLYEYYSERVKNA</sequence>
<protein>
    <submittedName>
        <fullName evidence="6">Putative ABC transporter ATP-binding protein YxlF</fullName>
        <ecNumber evidence="6">3.6.3.-</ecNumber>
    </submittedName>
</protein>
<dbReference type="InterPro" id="IPR017871">
    <property type="entry name" value="ABC_transporter-like_CS"/>
</dbReference>
<comment type="caution">
    <text evidence="6">The sequence shown here is derived from an EMBL/GenBank/DDBJ whole genome shotgun (WGS) entry which is preliminary data.</text>
</comment>
<dbReference type="SMART" id="SM00382">
    <property type="entry name" value="AAA"/>
    <property type="match status" value="1"/>
</dbReference>
<dbReference type="InterPro" id="IPR003439">
    <property type="entry name" value="ABC_transporter-like_ATP-bd"/>
</dbReference>
<evidence type="ECO:0000259" key="5">
    <source>
        <dbReference type="PROSITE" id="PS50893"/>
    </source>
</evidence>
<evidence type="ECO:0000313" key="6">
    <source>
        <dbReference type="EMBL" id="RIH86655.1"/>
    </source>
</evidence>
<dbReference type="InterPro" id="IPR027417">
    <property type="entry name" value="P-loop_NTPase"/>
</dbReference>
<dbReference type="Proteomes" id="UP000265341">
    <property type="component" value="Unassembled WGS sequence"/>
</dbReference>
<evidence type="ECO:0000313" key="7">
    <source>
        <dbReference type="Proteomes" id="UP000265341"/>
    </source>
</evidence>
<dbReference type="AlphaFoldDB" id="A0A399ES74"/>
<keyword evidence="7" id="KW-1185">Reference proteome</keyword>
<name>A0A399ES74_9DEIN</name>
<feature type="domain" description="ABC transporter" evidence="5">
    <location>
        <begin position="22"/>
        <end position="251"/>
    </location>
</feature>
<dbReference type="SUPFAM" id="SSF52540">
    <property type="entry name" value="P-loop containing nucleoside triphosphate hydrolases"/>
    <property type="match status" value="1"/>
</dbReference>
<dbReference type="PROSITE" id="PS00211">
    <property type="entry name" value="ABC_TRANSPORTER_1"/>
    <property type="match status" value="1"/>
</dbReference>
<dbReference type="InterPro" id="IPR003593">
    <property type="entry name" value="AAA+_ATPase"/>
</dbReference>
<dbReference type="PANTHER" id="PTHR43335:SF4">
    <property type="entry name" value="ABC TRANSPORTER, ATP-BINDING PROTEIN"/>
    <property type="match status" value="1"/>
</dbReference>
<proteinExistence type="inferred from homology"/>
<dbReference type="Pfam" id="PF00005">
    <property type="entry name" value="ABC_tran"/>
    <property type="match status" value="1"/>
</dbReference>
<evidence type="ECO:0000256" key="4">
    <source>
        <dbReference type="ARBA" id="ARBA00022840"/>
    </source>
</evidence>
<keyword evidence="4 6" id="KW-0067">ATP-binding</keyword>
<dbReference type="EC" id="3.6.3.-" evidence="6"/>
<dbReference type="EMBL" id="QWLA01000027">
    <property type="protein sequence ID" value="RIH86655.1"/>
    <property type="molecule type" value="Genomic_DNA"/>
</dbReference>
<keyword evidence="2" id="KW-0813">Transport</keyword>
<comment type="similarity">
    <text evidence="1">Belongs to the ABC transporter superfamily.</text>
</comment>
<evidence type="ECO:0000256" key="2">
    <source>
        <dbReference type="ARBA" id="ARBA00022448"/>
    </source>
</evidence>
<reference evidence="6 7" key="1">
    <citation type="submission" date="2018-08" db="EMBL/GenBank/DDBJ databases">
        <title>Meiothermus roseus NBRC 110900 genome sequencing project.</title>
        <authorList>
            <person name="Da Costa M.S."/>
            <person name="Albuquerque L."/>
            <person name="Raposo P."/>
            <person name="Froufe H.J.C."/>
            <person name="Barroso C.S."/>
            <person name="Egas C."/>
        </authorList>
    </citation>
    <scope>NUCLEOTIDE SEQUENCE [LARGE SCALE GENOMIC DNA]</scope>
    <source>
        <strain evidence="6 7">NBRC 110900</strain>
    </source>
</reference>
<evidence type="ECO:0000256" key="1">
    <source>
        <dbReference type="ARBA" id="ARBA00005417"/>
    </source>
</evidence>
<dbReference type="PROSITE" id="PS50893">
    <property type="entry name" value="ABC_TRANSPORTER_2"/>
    <property type="match status" value="1"/>
</dbReference>
<dbReference type="GO" id="GO:0005524">
    <property type="term" value="F:ATP binding"/>
    <property type="evidence" value="ECO:0007669"/>
    <property type="project" value="UniProtKB-KW"/>
</dbReference>
<gene>
    <name evidence="6" type="primary">yxlF_2</name>
    <name evidence="6" type="ORF">Mrose_01645</name>
</gene>
<dbReference type="GO" id="GO:0016887">
    <property type="term" value="F:ATP hydrolysis activity"/>
    <property type="evidence" value="ECO:0007669"/>
    <property type="project" value="InterPro"/>
</dbReference>
<evidence type="ECO:0000256" key="3">
    <source>
        <dbReference type="ARBA" id="ARBA00022741"/>
    </source>
</evidence>
<dbReference type="Gene3D" id="3.40.50.300">
    <property type="entry name" value="P-loop containing nucleotide triphosphate hydrolases"/>
    <property type="match status" value="1"/>
</dbReference>